<protein>
    <submittedName>
        <fullName evidence="2">Uncharacterized protein</fullName>
    </submittedName>
</protein>
<name>A0A3A1YMF4_9BURK</name>
<organism evidence="2 3">
    <name type="scientific">Neopusillimonas maritima</name>
    <dbReference type="NCBI Taxonomy" id="2026239"/>
    <lineage>
        <taxon>Bacteria</taxon>
        <taxon>Pseudomonadati</taxon>
        <taxon>Pseudomonadota</taxon>
        <taxon>Betaproteobacteria</taxon>
        <taxon>Burkholderiales</taxon>
        <taxon>Alcaligenaceae</taxon>
        <taxon>Neopusillimonas</taxon>
    </lineage>
</organism>
<reference evidence="2 3" key="1">
    <citation type="submission" date="2017-08" db="EMBL/GenBank/DDBJ databases">
        <title>Pusillimonas indicus sp. nov., a member of the family Alcaligenaceae isolated from surface seawater.</title>
        <authorList>
            <person name="Li J."/>
        </authorList>
    </citation>
    <scope>NUCLEOTIDE SEQUENCE [LARGE SCALE GENOMIC DNA]</scope>
    <source>
        <strain evidence="2 3">L52-1-41</strain>
    </source>
</reference>
<keyword evidence="1" id="KW-0732">Signal</keyword>
<feature type="chain" id="PRO_5017255292" evidence="1">
    <location>
        <begin position="34"/>
        <end position="397"/>
    </location>
</feature>
<dbReference type="RefSeq" id="WP_119517142.1">
    <property type="nucleotide sequence ID" value="NZ_NQYH01000032.1"/>
</dbReference>
<dbReference type="GO" id="GO:0016042">
    <property type="term" value="P:lipid catabolic process"/>
    <property type="evidence" value="ECO:0007669"/>
    <property type="project" value="InterPro"/>
</dbReference>
<dbReference type="Pfam" id="PF03583">
    <property type="entry name" value="LIP"/>
    <property type="match status" value="1"/>
</dbReference>
<dbReference type="SUPFAM" id="SSF53474">
    <property type="entry name" value="alpha/beta-Hydrolases"/>
    <property type="match status" value="1"/>
</dbReference>
<dbReference type="InterPro" id="IPR029058">
    <property type="entry name" value="AB_hydrolase_fold"/>
</dbReference>
<evidence type="ECO:0000313" key="3">
    <source>
        <dbReference type="Proteomes" id="UP000266206"/>
    </source>
</evidence>
<dbReference type="Proteomes" id="UP000266206">
    <property type="component" value="Unassembled WGS sequence"/>
</dbReference>
<dbReference type="PANTHER" id="PTHR34853:SF1">
    <property type="entry name" value="LIPASE 5"/>
    <property type="match status" value="1"/>
</dbReference>
<proteinExistence type="predicted"/>
<dbReference type="InterPro" id="IPR005152">
    <property type="entry name" value="Lipase_secreted"/>
</dbReference>
<evidence type="ECO:0000313" key="2">
    <source>
        <dbReference type="EMBL" id="RIY38731.1"/>
    </source>
</evidence>
<accession>A0A3A1YMF4</accession>
<dbReference type="GO" id="GO:0004806">
    <property type="term" value="F:triacylglycerol lipase activity"/>
    <property type="evidence" value="ECO:0007669"/>
    <property type="project" value="InterPro"/>
</dbReference>
<comment type="caution">
    <text evidence="2">The sequence shown here is derived from an EMBL/GenBank/DDBJ whole genome shotgun (WGS) entry which is preliminary data.</text>
</comment>
<gene>
    <name evidence="2" type="ORF">CJP73_16330</name>
</gene>
<feature type="signal peptide" evidence="1">
    <location>
        <begin position="1"/>
        <end position="33"/>
    </location>
</feature>
<dbReference type="PIRSF" id="PIRSF029171">
    <property type="entry name" value="Esterase_LipA"/>
    <property type="match status" value="1"/>
</dbReference>
<dbReference type="OrthoDB" id="9798884at2"/>
<dbReference type="EMBL" id="NQYH01000032">
    <property type="protein sequence ID" value="RIY38731.1"/>
    <property type="molecule type" value="Genomic_DNA"/>
</dbReference>
<evidence type="ECO:0000256" key="1">
    <source>
        <dbReference type="SAM" id="SignalP"/>
    </source>
</evidence>
<dbReference type="AlphaFoldDB" id="A0A3A1YMF4"/>
<dbReference type="PANTHER" id="PTHR34853">
    <property type="match status" value="1"/>
</dbReference>
<dbReference type="Gene3D" id="3.40.50.1820">
    <property type="entry name" value="alpha/beta hydrolase"/>
    <property type="match status" value="1"/>
</dbReference>
<sequence length="397" mass="42579">MQTTRPTRKPLHYCFSFVAAISFCLMSSFPAYGKQSDTRYGQLNMIKSLEESASIDNYPHAGESYLVSYTTRDYKERPVPAFGQVLLPSGKAPEGGFPVVVFAAGTTGLAPQCAPSISKEVRYDDYVDLWLEKGYAVLRPDYQGFDVSGPRVVLDGATNAADLAGLVIAAHDIKGVNLANQWLAVGHSEGGAAVLWLASLDNPASKTHPLKGVVAAAPTGTGVVDMLTGAANTNKLPGVLQGYVAMTILSAKVQDPSVNLDALVNPGFMPVIEDTRVSCKPSGVTEVTEDSYINLGDDFNKVVQFVETRSYLPTNKLNVPVLIVAGLTDESSVSADLARDESRKLCEAGSMVDFQTFTTQSHQDILPRSFDRSVEFASYVSQKVVPGDFGNCTEIKG</sequence>